<evidence type="ECO:0000313" key="2">
    <source>
        <dbReference type="EMBL" id="TCK17625.1"/>
    </source>
</evidence>
<dbReference type="AlphaFoldDB" id="A0A4R1HBN1"/>
<feature type="chain" id="PRO_5020983966" description="Transferrin-binding protein B C-lobe/N-lobe beta barrel domain-containing protein" evidence="1">
    <location>
        <begin position="25"/>
        <end position="365"/>
    </location>
</feature>
<protein>
    <recommendedName>
        <fullName evidence="4">Transferrin-binding protein B C-lobe/N-lobe beta barrel domain-containing protein</fullName>
    </recommendedName>
</protein>
<feature type="signal peptide" evidence="1">
    <location>
        <begin position="1"/>
        <end position="24"/>
    </location>
</feature>
<name>A0A4R1HBN1_9GAMM</name>
<reference evidence="2 3" key="1">
    <citation type="submission" date="2019-03" db="EMBL/GenBank/DDBJ databases">
        <title>Genomic Encyclopedia of Type Strains, Phase IV (KMG-IV): sequencing the most valuable type-strain genomes for metagenomic binning, comparative biology and taxonomic classification.</title>
        <authorList>
            <person name="Goeker M."/>
        </authorList>
    </citation>
    <scope>NUCLEOTIDE SEQUENCE [LARGE SCALE GENOMIC DNA]</scope>
    <source>
        <strain evidence="2 3">DSM 19610</strain>
    </source>
</reference>
<comment type="caution">
    <text evidence="2">The sequence shown here is derived from an EMBL/GenBank/DDBJ whole genome shotgun (WGS) entry which is preliminary data.</text>
</comment>
<keyword evidence="1" id="KW-0732">Signal</keyword>
<keyword evidence="3" id="KW-1185">Reference proteome</keyword>
<accession>A0A4R1HBN1</accession>
<dbReference type="RefSeq" id="WP_132971491.1">
    <property type="nucleotide sequence ID" value="NZ_SMFX01000001.1"/>
</dbReference>
<dbReference type="EMBL" id="SMFX01000001">
    <property type="protein sequence ID" value="TCK17625.1"/>
    <property type="molecule type" value="Genomic_DNA"/>
</dbReference>
<sequence>MNTARNIIVASIALALGLSSVADAAKKKEEDSAYKWGRWAILSPAAGGPETYVAKLTPEAAHNTRPQDSDEFHPELADTPVEVTNFCSAGSNCGYATYYTDDGMVEAASAVEGYDQSENNPGGPVLARFNLEASDSADTSTGVEAAAVGGGAGGVQQVNFEVTGTENPDFPDIASVDMEGEGSYTGTVTSREIVREENGIRVTQQSQTSTLTEQFDFDADTGSWSDEQLTQTRINTGGPVNPPIIDFFSANGYFAFGSTPTIEQMETFAAGNVTAIYQGVVLDYNSAVTMEFNLGNDTVVGRFASENGFNGFEATGAVEGVNFTAADGDNGFVGSFFSGGENASGAVKNATQLGIFSADHIVDAK</sequence>
<evidence type="ECO:0008006" key="4">
    <source>
        <dbReference type="Google" id="ProtNLM"/>
    </source>
</evidence>
<evidence type="ECO:0000256" key="1">
    <source>
        <dbReference type="SAM" id="SignalP"/>
    </source>
</evidence>
<organism evidence="2 3">
    <name type="scientific">Thiogranum longum</name>
    <dbReference type="NCBI Taxonomy" id="1537524"/>
    <lineage>
        <taxon>Bacteria</taxon>
        <taxon>Pseudomonadati</taxon>
        <taxon>Pseudomonadota</taxon>
        <taxon>Gammaproteobacteria</taxon>
        <taxon>Chromatiales</taxon>
        <taxon>Ectothiorhodospiraceae</taxon>
        <taxon>Thiogranum</taxon>
    </lineage>
</organism>
<dbReference type="Proteomes" id="UP000295707">
    <property type="component" value="Unassembled WGS sequence"/>
</dbReference>
<evidence type="ECO:0000313" key="3">
    <source>
        <dbReference type="Proteomes" id="UP000295707"/>
    </source>
</evidence>
<proteinExistence type="predicted"/>
<gene>
    <name evidence="2" type="ORF">DFR30_0860</name>
</gene>